<dbReference type="GO" id="GO:0031440">
    <property type="term" value="P:regulation of mRNA 3'-end processing"/>
    <property type="evidence" value="ECO:0007669"/>
    <property type="project" value="TreeGrafter"/>
</dbReference>
<feature type="domain" description="TFIIS central" evidence="10">
    <location>
        <begin position="155"/>
        <end position="275"/>
    </location>
</feature>
<dbReference type="Pfam" id="PF07500">
    <property type="entry name" value="TFIIS_M"/>
    <property type="match status" value="1"/>
</dbReference>
<gene>
    <name evidence="11" type="ORF">AC631_03355</name>
</gene>
<dbReference type="EMBL" id="LMYN01000071">
    <property type="protein sequence ID" value="KSA00870.1"/>
    <property type="molecule type" value="Genomic_DNA"/>
</dbReference>
<feature type="compositionally biased region" description="Acidic residues" evidence="8">
    <location>
        <begin position="51"/>
        <end position="60"/>
    </location>
</feature>
<dbReference type="InterPro" id="IPR036575">
    <property type="entry name" value="TFIIS_cen_dom_sf"/>
</dbReference>
<dbReference type="OrthoDB" id="79252at2759"/>
<feature type="compositionally biased region" description="Basic and acidic residues" evidence="8">
    <location>
        <begin position="309"/>
        <end position="319"/>
    </location>
</feature>
<comment type="caution">
    <text evidence="11">The sequence shown here is derived from an EMBL/GenBank/DDBJ whole genome shotgun (WGS) entry which is preliminary data.</text>
</comment>
<keyword evidence="12" id="KW-1185">Reference proteome</keyword>
<dbReference type="PROSITE" id="PS51321">
    <property type="entry name" value="TFIIS_CENTRAL"/>
    <property type="match status" value="1"/>
</dbReference>
<dbReference type="GO" id="GO:0006362">
    <property type="term" value="P:transcription elongation by RNA polymerase I"/>
    <property type="evidence" value="ECO:0007669"/>
    <property type="project" value="TreeGrafter"/>
</dbReference>
<evidence type="ECO:0000313" key="12">
    <source>
        <dbReference type="Proteomes" id="UP000054251"/>
    </source>
</evidence>
<dbReference type="InterPro" id="IPR019787">
    <property type="entry name" value="Znf_PHD-finger"/>
</dbReference>
<keyword evidence="6" id="KW-0862">Zinc</keyword>
<dbReference type="SUPFAM" id="SSF46942">
    <property type="entry name" value="Elongation factor TFIIS domain 2"/>
    <property type="match status" value="1"/>
</dbReference>
<feature type="compositionally biased region" description="Basic and acidic residues" evidence="8">
    <location>
        <begin position="349"/>
        <end position="366"/>
    </location>
</feature>
<evidence type="ECO:0000256" key="4">
    <source>
        <dbReference type="ARBA" id="ARBA00022723"/>
    </source>
</evidence>
<dbReference type="Proteomes" id="UP000054251">
    <property type="component" value="Unassembled WGS sequence"/>
</dbReference>
<dbReference type="PROSITE" id="PS01359">
    <property type="entry name" value="ZF_PHD_1"/>
    <property type="match status" value="1"/>
</dbReference>
<dbReference type="Gene3D" id="3.30.40.10">
    <property type="entry name" value="Zinc/RING finger domain, C3HC4 (zinc finger)"/>
    <property type="match status" value="1"/>
</dbReference>
<proteinExistence type="inferred from homology"/>
<feature type="compositionally biased region" description="Basic residues" evidence="8">
    <location>
        <begin position="1"/>
        <end position="14"/>
    </location>
</feature>
<dbReference type="SUPFAM" id="SSF57903">
    <property type="entry name" value="FYVE/PHD zinc finger"/>
    <property type="match status" value="1"/>
</dbReference>
<reference evidence="11 12" key="1">
    <citation type="submission" date="2015-11" db="EMBL/GenBank/DDBJ databases">
        <title>The genome of Debaryomyces fabryi.</title>
        <authorList>
            <person name="Tafer H."/>
            <person name="Lopandic K."/>
        </authorList>
    </citation>
    <scope>NUCLEOTIDE SEQUENCE [LARGE SCALE GENOMIC DNA]</scope>
    <source>
        <strain evidence="11 12">CBS 789</strain>
    </source>
</reference>
<dbReference type="InterPro" id="IPR019786">
    <property type="entry name" value="Zinc_finger_PHD-type_CS"/>
</dbReference>
<name>A0A0V1PXF9_9ASCO</name>
<feature type="region of interest" description="Disordered" evidence="8">
    <location>
        <begin position="309"/>
        <end position="376"/>
    </location>
</feature>
<evidence type="ECO:0000259" key="9">
    <source>
        <dbReference type="PROSITE" id="PS50016"/>
    </source>
</evidence>
<dbReference type="Pfam" id="PF20826">
    <property type="entry name" value="PHD_5"/>
    <property type="match status" value="1"/>
</dbReference>
<accession>A0A0V1PXF9</accession>
<evidence type="ECO:0000256" key="8">
    <source>
        <dbReference type="SAM" id="MobiDB-lite"/>
    </source>
</evidence>
<evidence type="ECO:0000256" key="5">
    <source>
        <dbReference type="ARBA" id="ARBA00022771"/>
    </source>
</evidence>
<dbReference type="PANTHER" id="PTHR11477:SF11">
    <property type="entry name" value="TRANSCRIPTION FACTOR BYE1"/>
    <property type="match status" value="1"/>
</dbReference>
<organism evidence="11 12">
    <name type="scientific">Debaryomyces fabryi</name>
    <dbReference type="NCBI Taxonomy" id="58627"/>
    <lineage>
        <taxon>Eukaryota</taxon>
        <taxon>Fungi</taxon>
        <taxon>Dikarya</taxon>
        <taxon>Ascomycota</taxon>
        <taxon>Saccharomycotina</taxon>
        <taxon>Pichiomycetes</taxon>
        <taxon>Debaryomycetaceae</taxon>
        <taxon>Debaryomyces</taxon>
    </lineage>
</organism>
<sequence length="680" mass="77868">MSTRRSSRVNKGQHSKREIDFYEDVEDFPSDRKRLLSNSSQDNKRPHLDHDEDDGDYKEDGEERKDDDIDDEGEVRCTPCGTTSENYDEDSDQGGTMIECESCKTWQHAKCMGYRTSKAIPKHYKCNICSGLDSKKTEKSTVESSSFSEKLKDKTRASVAKAFVNVFKRNIPESYNFPEGMDNEKLSSKWAIQLEREIFVWCPKKDKKYTDKSRSLMVLIKKPNVMSRIIDGELSFTKLVNSSPEEIDSELKEYAEKVRLESIRRSVLTVDSSQGQRIRRTHKGEEIVEDANNQQEDVDISIMTRNIDHRRFEDKEPPREIIVNDNNKAAAYSNYMEDEDEEEEEEQKSEEKGFDKEGSTSDDKEGLPLSDIDDVPDLDDEELDFIIKGKKESKVETKKPLNVKLPPILSSKIWSGRITFPDFASFSASGEFYTSSNYKNPTNLQEVKLHNRFINISKEILSKDHYEVEGRLDRTRADAYLDKIITTRDLILVEITCTENQNGYDKLYRYLLEKNKVGVLSGRPAFVKDAYLLGIDGNDFNLPEYLKSLHRIVGKVGLFALYIVKKDYIPTGPSILKKSTPAATNYNSHNSNTSSKEKTPLLDSILYKLGGNDIKKENIQIQTPQYHSTLSQNGLPANLTTDQLSYLSGLVQQNPHVQQNPQALIQLLQQQKNSDYSAYH</sequence>
<comment type="similarity">
    <text evidence="2">Belongs to the BYE1 family.</text>
</comment>
<dbReference type="GeneID" id="26840364"/>
<feature type="region of interest" description="Disordered" evidence="8">
    <location>
        <begin position="1"/>
        <end position="93"/>
    </location>
</feature>
<evidence type="ECO:0000256" key="2">
    <source>
        <dbReference type="ARBA" id="ARBA00011050"/>
    </source>
</evidence>
<dbReference type="SMART" id="SM00510">
    <property type="entry name" value="TFS2M"/>
    <property type="match status" value="1"/>
</dbReference>
<feature type="domain" description="PHD-type" evidence="9">
    <location>
        <begin position="74"/>
        <end position="132"/>
    </location>
</feature>
<dbReference type="PROSITE" id="PS50016">
    <property type="entry name" value="ZF_PHD_2"/>
    <property type="match status" value="1"/>
</dbReference>
<evidence type="ECO:0000313" key="11">
    <source>
        <dbReference type="EMBL" id="KSA00870.1"/>
    </source>
</evidence>
<keyword evidence="4" id="KW-0479">Metal-binding</keyword>
<dbReference type="SMART" id="SM00249">
    <property type="entry name" value="PHD"/>
    <property type="match status" value="1"/>
</dbReference>
<dbReference type="InterPro" id="IPR001965">
    <property type="entry name" value="Znf_PHD"/>
</dbReference>
<dbReference type="InterPro" id="IPR012921">
    <property type="entry name" value="SPOC_C"/>
</dbReference>
<evidence type="ECO:0000256" key="7">
    <source>
        <dbReference type="PROSITE-ProRule" id="PRU00146"/>
    </source>
</evidence>
<comment type="function">
    <text evidence="1">Negative regulator of transcription elongation.</text>
</comment>
<evidence type="ECO:0000256" key="3">
    <source>
        <dbReference type="ARBA" id="ARBA00021616"/>
    </source>
</evidence>
<dbReference type="GO" id="GO:0005634">
    <property type="term" value="C:nucleus"/>
    <property type="evidence" value="ECO:0007669"/>
    <property type="project" value="TreeGrafter"/>
</dbReference>
<evidence type="ECO:0000256" key="1">
    <source>
        <dbReference type="ARBA" id="ARBA00002311"/>
    </source>
</evidence>
<evidence type="ECO:0000259" key="10">
    <source>
        <dbReference type="PROSITE" id="PS51321"/>
    </source>
</evidence>
<protein>
    <recommendedName>
        <fullName evidence="3">Transcription factor BYE1</fullName>
    </recommendedName>
</protein>
<keyword evidence="5 7" id="KW-0863">Zinc-finger</keyword>
<dbReference type="GO" id="GO:0006368">
    <property type="term" value="P:transcription elongation by RNA polymerase II"/>
    <property type="evidence" value="ECO:0007669"/>
    <property type="project" value="TreeGrafter"/>
</dbReference>
<dbReference type="InterPro" id="IPR013083">
    <property type="entry name" value="Znf_RING/FYVE/PHD"/>
</dbReference>
<dbReference type="GO" id="GO:0001139">
    <property type="term" value="F:RNA polymerase II complex recruiting activity"/>
    <property type="evidence" value="ECO:0007669"/>
    <property type="project" value="TreeGrafter"/>
</dbReference>
<dbReference type="GO" id="GO:0031564">
    <property type="term" value="P:transcription antitermination"/>
    <property type="evidence" value="ECO:0007669"/>
    <property type="project" value="TreeGrafter"/>
</dbReference>
<dbReference type="AlphaFoldDB" id="A0A0V1PXF9"/>
<dbReference type="GO" id="GO:0000977">
    <property type="term" value="F:RNA polymerase II transcription regulatory region sequence-specific DNA binding"/>
    <property type="evidence" value="ECO:0007669"/>
    <property type="project" value="TreeGrafter"/>
</dbReference>
<dbReference type="Pfam" id="PF07744">
    <property type="entry name" value="SPOC"/>
    <property type="match status" value="1"/>
</dbReference>
<dbReference type="InterPro" id="IPR011011">
    <property type="entry name" value="Znf_FYVE_PHD"/>
</dbReference>
<dbReference type="RefSeq" id="XP_015466972.1">
    <property type="nucleotide sequence ID" value="XM_015612184.1"/>
</dbReference>
<dbReference type="InterPro" id="IPR003618">
    <property type="entry name" value="TFIIS_cen_dom"/>
</dbReference>
<dbReference type="Gene3D" id="1.10.472.30">
    <property type="entry name" value="Transcription elongation factor S-II, central domain"/>
    <property type="match status" value="1"/>
</dbReference>
<dbReference type="GO" id="GO:0008270">
    <property type="term" value="F:zinc ion binding"/>
    <property type="evidence" value="ECO:0007669"/>
    <property type="project" value="UniProtKB-KW"/>
</dbReference>
<feature type="compositionally biased region" description="Acidic residues" evidence="8">
    <location>
        <begin position="336"/>
        <end position="348"/>
    </location>
</feature>
<dbReference type="PANTHER" id="PTHR11477">
    <property type="entry name" value="TRANSCRIPTION FACTOR S-II ZINC FINGER DOMAIN-CONTAINING PROTEIN"/>
    <property type="match status" value="1"/>
</dbReference>
<evidence type="ECO:0000256" key="6">
    <source>
        <dbReference type="ARBA" id="ARBA00022833"/>
    </source>
</evidence>